<keyword evidence="1" id="KW-1133">Transmembrane helix</keyword>
<dbReference type="AlphaFoldDB" id="A0A4P9XZP5"/>
<sequence length="380" mass="42683">FIFPNGVCERVMRGGGQMEEVWWITFPSSYRIMKKRVAAPTTGMKKDMGIRGLLRNLTMRAWLYPNQDKCSYPFSRLDMRNSDPSLVRIGWKDSEGKVGGIGLERGITTKGKDFDHIQMDELSESPRVGRILAAPFENEFSQRGLLIVQQTIETPIGPFHDEDLVFRVKPINVKKLGGPRGSFGIYREHDPSLTLEQVRSCHIINHEKFLDLPKSSQEKRDALNDDEIWIMRPPPLRDVEKAKGALWTTLAHQGVHRMVYGDDNPRPCGSLRGNIPRFAAMNQHSKGTGSCQEDQAQCGRVVILFPGVLKSHELGKIWTKKSPLGMEHEKAGLAISVRLGLTILVQLGLWYLGLAISVTVGCGVVLGPMTIAEPDERQRY</sequence>
<protein>
    <submittedName>
        <fullName evidence="2">Uncharacterized protein</fullName>
    </submittedName>
</protein>
<dbReference type="Proteomes" id="UP000267251">
    <property type="component" value="Unassembled WGS sequence"/>
</dbReference>
<keyword evidence="1" id="KW-0472">Membrane</keyword>
<evidence type="ECO:0000256" key="1">
    <source>
        <dbReference type="SAM" id="Phobius"/>
    </source>
</evidence>
<accession>A0A4P9XZP5</accession>
<feature type="transmembrane region" description="Helical" evidence="1">
    <location>
        <begin position="348"/>
        <end position="371"/>
    </location>
</feature>
<evidence type="ECO:0000313" key="3">
    <source>
        <dbReference type="Proteomes" id="UP000267251"/>
    </source>
</evidence>
<evidence type="ECO:0000313" key="2">
    <source>
        <dbReference type="EMBL" id="RKP11241.1"/>
    </source>
</evidence>
<keyword evidence="3" id="KW-1185">Reference proteome</keyword>
<proteinExistence type="predicted"/>
<feature type="non-terminal residue" evidence="2">
    <location>
        <position position="380"/>
    </location>
</feature>
<gene>
    <name evidence="2" type="ORF">BJ684DRAFT_18139</name>
</gene>
<name>A0A4P9XZP5_9FUNG</name>
<reference evidence="3" key="1">
    <citation type="journal article" date="2018" name="Nat. Microbiol.">
        <title>Leveraging single-cell genomics to expand the fungal tree of life.</title>
        <authorList>
            <person name="Ahrendt S.R."/>
            <person name="Quandt C.A."/>
            <person name="Ciobanu D."/>
            <person name="Clum A."/>
            <person name="Salamov A."/>
            <person name="Andreopoulos B."/>
            <person name="Cheng J.F."/>
            <person name="Woyke T."/>
            <person name="Pelin A."/>
            <person name="Henrissat B."/>
            <person name="Reynolds N.K."/>
            <person name="Benny G.L."/>
            <person name="Smith M.E."/>
            <person name="James T.Y."/>
            <person name="Grigoriev I.V."/>
        </authorList>
    </citation>
    <scope>NUCLEOTIDE SEQUENCE [LARGE SCALE GENOMIC DNA]</scope>
</reference>
<dbReference type="EMBL" id="KZ989076">
    <property type="protein sequence ID" value="RKP11241.1"/>
    <property type="molecule type" value="Genomic_DNA"/>
</dbReference>
<feature type="non-terminal residue" evidence="2">
    <location>
        <position position="1"/>
    </location>
</feature>
<keyword evidence="1" id="KW-0812">Transmembrane</keyword>
<organism evidence="2 3">
    <name type="scientific">Piptocephalis cylindrospora</name>
    <dbReference type="NCBI Taxonomy" id="1907219"/>
    <lineage>
        <taxon>Eukaryota</taxon>
        <taxon>Fungi</taxon>
        <taxon>Fungi incertae sedis</taxon>
        <taxon>Zoopagomycota</taxon>
        <taxon>Zoopagomycotina</taxon>
        <taxon>Zoopagomycetes</taxon>
        <taxon>Zoopagales</taxon>
        <taxon>Piptocephalidaceae</taxon>
        <taxon>Piptocephalis</taxon>
    </lineage>
</organism>